<dbReference type="Proteomes" id="UP001303647">
    <property type="component" value="Unassembled WGS sequence"/>
</dbReference>
<feature type="compositionally biased region" description="Low complexity" evidence="1">
    <location>
        <begin position="204"/>
        <end position="213"/>
    </location>
</feature>
<feature type="region of interest" description="Disordered" evidence="1">
    <location>
        <begin position="463"/>
        <end position="493"/>
    </location>
</feature>
<feature type="compositionally biased region" description="Polar residues" evidence="1">
    <location>
        <begin position="721"/>
        <end position="730"/>
    </location>
</feature>
<accession>A0AAN7HG85</accession>
<feature type="region of interest" description="Disordered" evidence="1">
    <location>
        <begin position="275"/>
        <end position="299"/>
    </location>
</feature>
<dbReference type="EMBL" id="MU857635">
    <property type="protein sequence ID" value="KAK4248581.1"/>
    <property type="molecule type" value="Genomic_DNA"/>
</dbReference>
<reference evidence="2" key="1">
    <citation type="journal article" date="2023" name="Mol. Phylogenet. Evol.">
        <title>Genome-scale phylogeny and comparative genomics of the fungal order Sordariales.</title>
        <authorList>
            <person name="Hensen N."/>
            <person name="Bonometti L."/>
            <person name="Westerberg I."/>
            <person name="Brannstrom I.O."/>
            <person name="Guillou S."/>
            <person name="Cros-Aarteil S."/>
            <person name="Calhoun S."/>
            <person name="Haridas S."/>
            <person name="Kuo A."/>
            <person name="Mondo S."/>
            <person name="Pangilinan J."/>
            <person name="Riley R."/>
            <person name="LaButti K."/>
            <person name="Andreopoulos B."/>
            <person name="Lipzen A."/>
            <person name="Chen C."/>
            <person name="Yan M."/>
            <person name="Daum C."/>
            <person name="Ng V."/>
            <person name="Clum A."/>
            <person name="Steindorff A."/>
            <person name="Ohm R.A."/>
            <person name="Martin F."/>
            <person name="Silar P."/>
            <person name="Natvig D.O."/>
            <person name="Lalanne C."/>
            <person name="Gautier V."/>
            <person name="Ament-Velasquez S.L."/>
            <person name="Kruys A."/>
            <person name="Hutchinson M.I."/>
            <person name="Powell A.J."/>
            <person name="Barry K."/>
            <person name="Miller A.N."/>
            <person name="Grigoriev I.V."/>
            <person name="Debuchy R."/>
            <person name="Gladieux P."/>
            <person name="Hiltunen Thoren M."/>
            <person name="Johannesson H."/>
        </authorList>
    </citation>
    <scope>NUCLEOTIDE SEQUENCE</scope>
    <source>
        <strain evidence="2">CBS 359.72</strain>
    </source>
</reference>
<feature type="region of interest" description="Disordered" evidence="1">
    <location>
        <begin position="849"/>
        <end position="897"/>
    </location>
</feature>
<feature type="region of interest" description="Disordered" evidence="1">
    <location>
        <begin position="171"/>
        <end position="213"/>
    </location>
</feature>
<feature type="region of interest" description="Disordered" evidence="1">
    <location>
        <begin position="343"/>
        <end position="368"/>
    </location>
</feature>
<feature type="compositionally biased region" description="Polar residues" evidence="1">
    <location>
        <begin position="636"/>
        <end position="647"/>
    </location>
</feature>
<reference evidence="2" key="2">
    <citation type="submission" date="2023-05" db="EMBL/GenBank/DDBJ databases">
        <authorList>
            <consortium name="Lawrence Berkeley National Laboratory"/>
            <person name="Steindorff A."/>
            <person name="Hensen N."/>
            <person name="Bonometti L."/>
            <person name="Westerberg I."/>
            <person name="Brannstrom I.O."/>
            <person name="Guillou S."/>
            <person name="Cros-Aarteil S."/>
            <person name="Calhoun S."/>
            <person name="Haridas S."/>
            <person name="Kuo A."/>
            <person name="Mondo S."/>
            <person name="Pangilinan J."/>
            <person name="Riley R."/>
            <person name="Labutti K."/>
            <person name="Andreopoulos B."/>
            <person name="Lipzen A."/>
            <person name="Chen C."/>
            <person name="Yanf M."/>
            <person name="Daum C."/>
            <person name="Ng V."/>
            <person name="Clum A."/>
            <person name="Ohm R."/>
            <person name="Martin F."/>
            <person name="Silar P."/>
            <person name="Natvig D."/>
            <person name="Lalanne C."/>
            <person name="Gautier V."/>
            <person name="Ament-Velasquez S.L."/>
            <person name="Kruys A."/>
            <person name="Hutchinson M.I."/>
            <person name="Powell A.J."/>
            <person name="Barry K."/>
            <person name="Miller A.N."/>
            <person name="Grigoriev I.V."/>
            <person name="Debuchy R."/>
            <person name="Gladieux P."/>
            <person name="Thoren M.H."/>
            <person name="Johannesson H."/>
        </authorList>
    </citation>
    <scope>NUCLEOTIDE SEQUENCE</scope>
    <source>
        <strain evidence="2">CBS 359.72</strain>
    </source>
</reference>
<name>A0AAN7HG85_9PEZI</name>
<feature type="compositionally biased region" description="Polar residues" evidence="1">
    <location>
        <begin position="186"/>
        <end position="196"/>
    </location>
</feature>
<evidence type="ECO:0000313" key="2">
    <source>
        <dbReference type="EMBL" id="KAK4248581.1"/>
    </source>
</evidence>
<feature type="region of interest" description="Disordered" evidence="1">
    <location>
        <begin position="709"/>
        <end position="739"/>
    </location>
</feature>
<organism evidence="2 3">
    <name type="scientific">Corynascus novoguineensis</name>
    <dbReference type="NCBI Taxonomy" id="1126955"/>
    <lineage>
        <taxon>Eukaryota</taxon>
        <taxon>Fungi</taxon>
        <taxon>Dikarya</taxon>
        <taxon>Ascomycota</taxon>
        <taxon>Pezizomycotina</taxon>
        <taxon>Sordariomycetes</taxon>
        <taxon>Sordariomycetidae</taxon>
        <taxon>Sordariales</taxon>
        <taxon>Chaetomiaceae</taxon>
        <taxon>Corynascus</taxon>
    </lineage>
</organism>
<keyword evidence="3" id="KW-1185">Reference proteome</keyword>
<comment type="caution">
    <text evidence="2">The sequence shown here is derived from an EMBL/GenBank/DDBJ whole genome shotgun (WGS) entry which is preliminary data.</text>
</comment>
<proteinExistence type="predicted"/>
<feature type="compositionally biased region" description="Polar residues" evidence="1">
    <location>
        <begin position="608"/>
        <end position="619"/>
    </location>
</feature>
<dbReference type="AlphaFoldDB" id="A0AAN7HG85"/>
<gene>
    <name evidence="2" type="ORF">C7999DRAFT_13467</name>
</gene>
<feature type="region of interest" description="Disordered" evidence="1">
    <location>
        <begin position="604"/>
        <end position="647"/>
    </location>
</feature>
<feature type="compositionally biased region" description="Basic and acidic residues" evidence="1">
    <location>
        <begin position="463"/>
        <end position="472"/>
    </location>
</feature>
<evidence type="ECO:0000313" key="3">
    <source>
        <dbReference type="Proteomes" id="UP001303647"/>
    </source>
</evidence>
<protein>
    <submittedName>
        <fullName evidence="2">Uncharacterized protein</fullName>
    </submittedName>
</protein>
<evidence type="ECO:0000256" key="1">
    <source>
        <dbReference type="SAM" id="MobiDB-lite"/>
    </source>
</evidence>
<sequence>MGRQTYTLTELMGLRTDRVPDEVLAMTNNPEIGTLTAFIFVSCHVVGESGSASCRPQTNKHMDDSSVTSDELVFKGTVSRRMGRELAQEASQNSIRAFARETPRGTLRGMAHEPAQDPTRPMEWKYRGRSDTEATALEPIPAPTGVPAQRDEGFQRFYKAVISPTHVRVTAGGRIVPNTRGPPSPTSRQASDNSAMDSHGMSDKAAASKPSAAPVGIGQPVPVVPHIMAGYPPGFQPIQTPVSFVPMALGTHLHPGFSLSQGAVNTASMAPLTPDGTLKDMLNTKSADDDKQGKAKTSLPEPFYYNGQLMYPIGTFPGSMGNQMVPVQMVGIPHGFAPQLPGNFMQSQPTQPGSAATGSSYAPSNQSLSGLPPVVNHIVPANANFSGTTAPPISSIKPSDITKKQIASFKQNLKYHEDQLQYNRHQIDEKDMEQRIQIIKGHIQRFEQTLKTQLEYEEAHFKVTQGKNDKAPSRPGMAAEENKAQSQPLAPTAPLGYGASSTMKGLNDAMDRRGPLAAHGTNTNTGESGNAVFRSQVDSAFPGTNGMSVTAGLPSDAAMAPIFQPRSYASTWTGSKYASEMKAYAGTEIGLFATGSKSLENMHAGEQRSVSQPFSTSTVPGIHVEGGLHASEDSGRSGSNDSTQQQSSLGVPYLLGTLPKGVNPRTARDQDYVYKRPLTEEERRARFLYWGKAPKSAVRGLPKYDGKHFYPPSPVKERSAETPQASSYRTTDSECDHFRPMTPVQGANVKGASISEDNCASGRLTRTISFETQVNGGSEDLTSGASLKYETNVHANSVGQGDRRSDNASAKLWQAVLKKGPTSSALSSTTAQGFLPHYTGNAAASLTPSLSTNQMSSTRDVASGKLSDVHDLSEAGGAVPSNVPEKRGENCPPSGVSSLEDQFKHLAVDAASRHDMGTPGFAM</sequence>
<feature type="compositionally biased region" description="Polar residues" evidence="1">
    <location>
        <begin position="344"/>
        <end position="368"/>
    </location>
</feature>
<feature type="compositionally biased region" description="Polar residues" evidence="1">
    <location>
        <begin position="849"/>
        <end position="860"/>
    </location>
</feature>